<sequence>MDEFELKEHLCHSILHAIKISIFERLEEPDLIGTYQIGIWRFLGNQKLGCFEENEDINQFPMDSFNIKSEFGDYWETKNLDVLKKMKISINFRWIFINLKCDDENKHVSMLTILAIFDSYLDCDQKMEILEYGGSSIFNIVVQNAEWKIDLNNAQQIRYLLSTCLESRAVLEIFLIFSSFEN</sequence>
<organism evidence="1 2">
    <name type="scientific">Caenorhabditis angaria</name>
    <dbReference type="NCBI Taxonomy" id="860376"/>
    <lineage>
        <taxon>Eukaryota</taxon>
        <taxon>Metazoa</taxon>
        <taxon>Ecdysozoa</taxon>
        <taxon>Nematoda</taxon>
        <taxon>Chromadorea</taxon>
        <taxon>Rhabditida</taxon>
        <taxon>Rhabditina</taxon>
        <taxon>Rhabditomorpha</taxon>
        <taxon>Rhabditoidea</taxon>
        <taxon>Rhabditidae</taxon>
        <taxon>Peloderinae</taxon>
        <taxon>Caenorhabditis</taxon>
    </lineage>
</organism>
<reference evidence="1" key="1">
    <citation type="submission" date="2022-11" db="EMBL/GenBank/DDBJ databases">
        <authorList>
            <person name="Kikuchi T."/>
        </authorList>
    </citation>
    <scope>NUCLEOTIDE SEQUENCE</scope>
    <source>
        <strain evidence="1">PS1010</strain>
    </source>
</reference>
<accession>A0A9P1IMH0</accession>
<keyword evidence="2" id="KW-1185">Reference proteome</keyword>
<name>A0A9P1IMH0_9PELO</name>
<evidence type="ECO:0000313" key="1">
    <source>
        <dbReference type="EMBL" id="CAI5446751.1"/>
    </source>
</evidence>
<gene>
    <name evidence="1" type="ORF">CAMP_LOCUS9388</name>
</gene>
<dbReference type="AlphaFoldDB" id="A0A9P1IMH0"/>
<comment type="caution">
    <text evidence="1">The sequence shown here is derived from an EMBL/GenBank/DDBJ whole genome shotgun (WGS) entry which is preliminary data.</text>
</comment>
<proteinExistence type="predicted"/>
<protein>
    <submittedName>
        <fullName evidence="1">Uncharacterized protein</fullName>
    </submittedName>
</protein>
<evidence type="ECO:0000313" key="2">
    <source>
        <dbReference type="Proteomes" id="UP001152747"/>
    </source>
</evidence>
<dbReference type="Proteomes" id="UP001152747">
    <property type="component" value="Unassembled WGS sequence"/>
</dbReference>
<dbReference type="EMBL" id="CANHGI010000003">
    <property type="protein sequence ID" value="CAI5446751.1"/>
    <property type="molecule type" value="Genomic_DNA"/>
</dbReference>